<protein>
    <submittedName>
        <fullName evidence="1">Uncharacterized protein</fullName>
    </submittedName>
</protein>
<dbReference type="EMBL" id="PDUG01000014">
    <property type="protein sequence ID" value="PIC13287.1"/>
    <property type="molecule type" value="Genomic_DNA"/>
</dbReference>
<sequence>MDPDVAKTPARFINRQPYFWSDDSKLDYIQAVSEKFNKLNFSKDPERILIEMDSNGVIGRSFKTKVCKVISLQVSKYNG</sequence>
<reference evidence="2" key="1">
    <citation type="submission" date="2017-10" db="EMBL/GenBank/DDBJ databases">
        <title>Rapid genome shrinkage in a self-fertile nematode reveals novel sperm competition proteins.</title>
        <authorList>
            <person name="Yin D."/>
            <person name="Schwarz E.M."/>
            <person name="Thomas C.G."/>
            <person name="Felde R.L."/>
            <person name="Korf I.F."/>
            <person name="Cutter A.D."/>
            <person name="Schartner C.M."/>
            <person name="Ralston E.J."/>
            <person name="Meyer B.J."/>
            <person name="Haag E.S."/>
        </authorList>
    </citation>
    <scope>NUCLEOTIDE SEQUENCE [LARGE SCALE GENOMIC DNA]</scope>
    <source>
        <strain evidence="2">JU1422</strain>
    </source>
</reference>
<comment type="caution">
    <text evidence="1">The sequence shown here is derived from an EMBL/GenBank/DDBJ whole genome shotgun (WGS) entry which is preliminary data.</text>
</comment>
<dbReference type="AlphaFoldDB" id="A0A2G5SE48"/>
<proteinExistence type="predicted"/>
<gene>
    <name evidence="1" type="ORF">B9Z55_027912</name>
</gene>
<evidence type="ECO:0000313" key="1">
    <source>
        <dbReference type="EMBL" id="PIC13287.1"/>
    </source>
</evidence>
<keyword evidence="2" id="KW-1185">Reference proteome</keyword>
<name>A0A2G5SE48_9PELO</name>
<accession>A0A2G5SE48</accession>
<dbReference type="Proteomes" id="UP000230233">
    <property type="component" value="Unassembled WGS sequence"/>
</dbReference>
<organism evidence="1 2">
    <name type="scientific">Caenorhabditis nigoni</name>
    <dbReference type="NCBI Taxonomy" id="1611254"/>
    <lineage>
        <taxon>Eukaryota</taxon>
        <taxon>Metazoa</taxon>
        <taxon>Ecdysozoa</taxon>
        <taxon>Nematoda</taxon>
        <taxon>Chromadorea</taxon>
        <taxon>Rhabditida</taxon>
        <taxon>Rhabditina</taxon>
        <taxon>Rhabditomorpha</taxon>
        <taxon>Rhabditoidea</taxon>
        <taxon>Rhabditidae</taxon>
        <taxon>Peloderinae</taxon>
        <taxon>Caenorhabditis</taxon>
    </lineage>
</organism>
<evidence type="ECO:0000313" key="2">
    <source>
        <dbReference type="Proteomes" id="UP000230233"/>
    </source>
</evidence>